<name>A0A7S2U221_9EUKA</name>
<gene>
    <name evidence="1" type="ORF">LSP00402_LOCUS20807</name>
</gene>
<accession>A0A7S2U221</accession>
<proteinExistence type="predicted"/>
<dbReference type="AlphaFoldDB" id="A0A7S2U221"/>
<evidence type="ECO:0000313" key="1">
    <source>
        <dbReference type="EMBL" id="CAD9776793.1"/>
    </source>
</evidence>
<protein>
    <submittedName>
        <fullName evidence="1">Uncharacterized protein</fullName>
    </submittedName>
</protein>
<sequence>MTAMPRYVRDTRTLLWCVELNMCIRTLPAAAPMGFARFFLFHSDHESGIGTGNNGDRQLELAGVAQMRCALGAADDLRRYDAIAVRPGTPLLA</sequence>
<organism evidence="1">
    <name type="scientific">Lotharella oceanica</name>
    <dbReference type="NCBI Taxonomy" id="641309"/>
    <lineage>
        <taxon>Eukaryota</taxon>
        <taxon>Sar</taxon>
        <taxon>Rhizaria</taxon>
        <taxon>Cercozoa</taxon>
        <taxon>Chlorarachniophyceae</taxon>
        <taxon>Lotharella</taxon>
    </lineage>
</organism>
<dbReference type="EMBL" id="HBHP01033811">
    <property type="protein sequence ID" value="CAD9776793.1"/>
    <property type="molecule type" value="Transcribed_RNA"/>
</dbReference>
<reference evidence="1" key="1">
    <citation type="submission" date="2021-01" db="EMBL/GenBank/DDBJ databases">
        <authorList>
            <person name="Corre E."/>
            <person name="Pelletier E."/>
            <person name="Niang G."/>
            <person name="Scheremetjew M."/>
            <person name="Finn R."/>
            <person name="Kale V."/>
            <person name="Holt S."/>
            <person name="Cochrane G."/>
            <person name="Meng A."/>
            <person name="Brown T."/>
            <person name="Cohen L."/>
        </authorList>
    </citation>
    <scope>NUCLEOTIDE SEQUENCE</scope>
    <source>
        <strain evidence="1">CCMP622</strain>
    </source>
</reference>